<feature type="compositionally biased region" description="Polar residues" evidence="1">
    <location>
        <begin position="1"/>
        <end position="18"/>
    </location>
</feature>
<dbReference type="RefSeq" id="WP_338448881.1">
    <property type="nucleotide sequence ID" value="NZ_CP137640.1"/>
</dbReference>
<keyword evidence="3" id="KW-1185">Reference proteome</keyword>
<name>A0ABZ2C8K1_9BACI</name>
<protein>
    <submittedName>
        <fullName evidence="2">Uncharacterized protein</fullName>
    </submittedName>
</protein>
<reference evidence="2 3" key="1">
    <citation type="submission" date="2023-10" db="EMBL/GenBank/DDBJ databases">
        <title>Niallia locisalis sp.nov. isolated from a salt pond sample.</title>
        <authorList>
            <person name="Li X.-J."/>
            <person name="Dong L."/>
        </authorList>
    </citation>
    <scope>NUCLEOTIDE SEQUENCE [LARGE SCALE GENOMIC DNA]</scope>
    <source>
        <strain evidence="2 3">DSM 29761</strain>
    </source>
</reference>
<evidence type="ECO:0000313" key="3">
    <source>
        <dbReference type="Proteomes" id="UP001357223"/>
    </source>
</evidence>
<evidence type="ECO:0000313" key="2">
    <source>
        <dbReference type="EMBL" id="WVX79950.1"/>
    </source>
</evidence>
<gene>
    <name evidence="2" type="ORF">R4Z09_22070</name>
</gene>
<evidence type="ECO:0000256" key="1">
    <source>
        <dbReference type="SAM" id="MobiDB-lite"/>
    </source>
</evidence>
<dbReference type="EMBL" id="CP137640">
    <property type="protein sequence ID" value="WVX79950.1"/>
    <property type="molecule type" value="Genomic_DNA"/>
</dbReference>
<dbReference type="Proteomes" id="UP001357223">
    <property type="component" value="Chromosome"/>
</dbReference>
<organism evidence="2 3">
    <name type="scientific">Niallia oryzisoli</name>
    <dbReference type="NCBI Taxonomy" id="1737571"/>
    <lineage>
        <taxon>Bacteria</taxon>
        <taxon>Bacillati</taxon>
        <taxon>Bacillota</taxon>
        <taxon>Bacilli</taxon>
        <taxon>Bacillales</taxon>
        <taxon>Bacillaceae</taxon>
        <taxon>Niallia</taxon>
    </lineage>
</organism>
<accession>A0ABZ2C8K1</accession>
<proteinExistence type="predicted"/>
<feature type="region of interest" description="Disordered" evidence="1">
    <location>
        <begin position="1"/>
        <end position="55"/>
    </location>
</feature>
<feature type="compositionally biased region" description="Polar residues" evidence="1">
    <location>
        <begin position="33"/>
        <end position="55"/>
    </location>
</feature>
<sequence>MSKQQSDKQGNMINTQPGAGSKYHEEHAGNVQGYGSNNVDVNESGMTNSKNNDNQ</sequence>